<feature type="signal peptide" evidence="1">
    <location>
        <begin position="1"/>
        <end position="26"/>
    </location>
</feature>
<dbReference type="RefSeq" id="WP_130506342.1">
    <property type="nucleotide sequence ID" value="NZ_SHLC01000001.1"/>
</dbReference>
<reference evidence="2 3" key="1">
    <citation type="submission" date="2019-02" db="EMBL/GenBank/DDBJ databases">
        <title>Sequencing the genomes of 1000 actinobacteria strains.</title>
        <authorList>
            <person name="Klenk H.-P."/>
        </authorList>
    </citation>
    <scope>NUCLEOTIDE SEQUENCE [LARGE SCALE GENOMIC DNA]</scope>
    <source>
        <strain evidence="2 3">DSM 18319</strain>
    </source>
</reference>
<dbReference type="PROSITE" id="PS51257">
    <property type="entry name" value="PROKAR_LIPOPROTEIN"/>
    <property type="match status" value="1"/>
</dbReference>
<evidence type="ECO:0000313" key="3">
    <source>
        <dbReference type="Proteomes" id="UP000291483"/>
    </source>
</evidence>
<proteinExistence type="predicted"/>
<organism evidence="2 3">
    <name type="scientific">Microterricola gilva</name>
    <dbReference type="NCBI Taxonomy" id="393267"/>
    <lineage>
        <taxon>Bacteria</taxon>
        <taxon>Bacillati</taxon>
        <taxon>Actinomycetota</taxon>
        <taxon>Actinomycetes</taxon>
        <taxon>Micrococcales</taxon>
        <taxon>Microbacteriaceae</taxon>
        <taxon>Microterricola</taxon>
    </lineage>
</organism>
<dbReference type="PANTHER" id="PTHR43649:SF30">
    <property type="entry name" value="ABC TRANSPORTER SUBSTRATE-BINDING PROTEIN"/>
    <property type="match status" value="1"/>
</dbReference>
<dbReference type="PANTHER" id="PTHR43649">
    <property type="entry name" value="ARABINOSE-BINDING PROTEIN-RELATED"/>
    <property type="match status" value="1"/>
</dbReference>
<dbReference type="OrthoDB" id="2509690at2"/>
<evidence type="ECO:0000313" key="2">
    <source>
        <dbReference type="EMBL" id="RZU66096.1"/>
    </source>
</evidence>
<dbReference type="SUPFAM" id="SSF53850">
    <property type="entry name" value="Periplasmic binding protein-like II"/>
    <property type="match status" value="1"/>
</dbReference>
<dbReference type="Pfam" id="PF13416">
    <property type="entry name" value="SBP_bac_8"/>
    <property type="match status" value="1"/>
</dbReference>
<accession>A0A4V2GAY7</accession>
<comment type="caution">
    <text evidence="2">The sequence shown here is derived from an EMBL/GenBank/DDBJ whole genome shotgun (WGS) entry which is preliminary data.</text>
</comment>
<feature type="chain" id="PRO_5020183867" evidence="1">
    <location>
        <begin position="27"/>
        <end position="451"/>
    </location>
</feature>
<dbReference type="Proteomes" id="UP000291483">
    <property type="component" value="Unassembled WGS sequence"/>
</dbReference>
<dbReference type="InterPro" id="IPR006059">
    <property type="entry name" value="SBP"/>
</dbReference>
<keyword evidence="3" id="KW-1185">Reference proteome</keyword>
<evidence type="ECO:0000256" key="1">
    <source>
        <dbReference type="SAM" id="SignalP"/>
    </source>
</evidence>
<gene>
    <name evidence="2" type="ORF">EV379_2442</name>
</gene>
<dbReference type="AlphaFoldDB" id="A0A4V2GAY7"/>
<dbReference type="Gene3D" id="3.40.190.10">
    <property type="entry name" value="Periplasmic binding protein-like II"/>
    <property type="match status" value="1"/>
</dbReference>
<protein>
    <submittedName>
        <fullName evidence="2">Carbohydrate ABC transporter substrate-binding protein (CUT1 family)</fullName>
    </submittedName>
</protein>
<dbReference type="EMBL" id="SHLC01000001">
    <property type="protein sequence ID" value="RZU66096.1"/>
    <property type="molecule type" value="Genomic_DNA"/>
</dbReference>
<sequence>MRLRRSLSVLAVLTAGTLAFTGCASAATDTAGTASGTVPELAADQKVSIVFETYNLLQAGPWTDTVNSLVADFMAEHPNITVTAQPTQGDSGNTVGSVQTQMLAGAAPDVAQITFDALDFTVNELGAQPLEKLVGSEAIQEHLGGEYPFHERAATLADWDGVTYGMPYVFSTPVLFYNATALEAAGVPADVDLSTWDAVADVARTVTAKTGKPALTLSCAVKGGNWCMQGIIRSNDGRVLSEDRSTIEFGEENAVGAIQELRELFDEGVLANQDSLAQMEGFARGDSVMQLQTSALQGMYMGAAQAGGWELKNTGMPAFGDQPVVPTNSGSALFTFSTDPAKQRASWEFISFMTSAHAYETITSTIGYLPLRNTMTEGDGPLAEWAAGNPLVAPNLAQLDNLEPWVSYPGNSYVQVDDILATAIEESVFYGKDPAKTLGAAQERAQELISK</sequence>
<keyword evidence="1" id="KW-0732">Signal</keyword>
<dbReference type="InterPro" id="IPR050490">
    <property type="entry name" value="Bact_solute-bd_prot1"/>
</dbReference>
<name>A0A4V2GAY7_9MICO</name>